<comment type="caution">
    <text evidence="1">The sequence shown here is derived from an EMBL/GenBank/DDBJ whole genome shotgun (WGS) entry which is preliminary data.</text>
</comment>
<dbReference type="EMBL" id="BAABKG010000004">
    <property type="protein sequence ID" value="GAA5153062.1"/>
    <property type="molecule type" value="Genomic_DNA"/>
</dbReference>
<keyword evidence="2" id="KW-1185">Reference proteome</keyword>
<dbReference type="Gene3D" id="3.40.1350.10">
    <property type="match status" value="1"/>
</dbReference>
<evidence type="ECO:0000313" key="1">
    <source>
        <dbReference type="EMBL" id="GAA5153062.1"/>
    </source>
</evidence>
<evidence type="ECO:0008006" key="3">
    <source>
        <dbReference type="Google" id="ProtNLM"/>
    </source>
</evidence>
<evidence type="ECO:0000313" key="2">
    <source>
        <dbReference type="Proteomes" id="UP001500221"/>
    </source>
</evidence>
<sequence>MWVYDDAAGATRVTDRCTKAEFTEVRGIQTPTTDDDVGPDGEPLSITISGWIGTARTAGALKDSDTRDNLNKLSLIVRGKVAHEDLLEEFNENGIYASYLIGEIRADDLDVDDLDDIATSSRQHIVEDDPRFVLLKTWLRAEITRIGNQWTDLRNKEGTSAALDNPLIKEWFSTLSGDTRKKAVSLFGKINQLTIDKEPERRALFAQAVVGFETLRYRDNLDALEALKPGDIAAATSLFRDVTDIQAALYHQIVQQRIEVIEKLLAHFDDNALEKVLQDHLFENLWLLDPGWERATDRKKEERIASSFADIDATLKQEERDARMDIRYKRTGGMNVIVELKRRSVQVADYQIMEQVQKYKDVVQRHLDSIGSPEALEVVVVVGRELKGWDTSQNKTQSIQSLAQKSIRVVQYDKLLADAQAGYREYLDAQHDLGRIQRLLMELADEVDTDNDVGTDGPAA</sequence>
<accession>A0ABP9Q011</accession>
<organism evidence="1 2">
    <name type="scientific">Nocardioides marinquilinus</name>
    <dbReference type="NCBI Taxonomy" id="1210400"/>
    <lineage>
        <taxon>Bacteria</taxon>
        <taxon>Bacillati</taxon>
        <taxon>Actinomycetota</taxon>
        <taxon>Actinomycetes</taxon>
        <taxon>Propionibacteriales</taxon>
        <taxon>Nocardioidaceae</taxon>
        <taxon>Nocardioides</taxon>
    </lineage>
</organism>
<dbReference type="InterPro" id="IPR011856">
    <property type="entry name" value="tRNA_endonuc-like_dom_sf"/>
</dbReference>
<name>A0ABP9Q011_9ACTN</name>
<gene>
    <name evidence="1" type="ORF">GCM10023340_34460</name>
</gene>
<proteinExistence type="predicted"/>
<reference evidence="2" key="1">
    <citation type="journal article" date="2019" name="Int. J. Syst. Evol. Microbiol.">
        <title>The Global Catalogue of Microorganisms (GCM) 10K type strain sequencing project: providing services to taxonomists for standard genome sequencing and annotation.</title>
        <authorList>
            <consortium name="The Broad Institute Genomics Platform"/>
            <consortium name="The Broad Institute Genome Sequencing Center for Infectious Disease"/>
            <person name="Wu L."/>
            <person name="Ma J."/>
        </authorList>
    </citation>
    <scope>NUCLEOTIDE SEQUENCE [LARGE SCALE GENOMIC DNA]</scope>
    <source>
        <strain evidence="2">JCM 18459</strain>
    </source>
</reference>
<dbReference type="Proteomes" id="UP001500221">
    <property type="component" value="Unassembled WGS sequence"/>
</dbReference>
<protein>
    <recommendedName>
        <fullName evidence="3">DUF4263 domain-containing protein</fullName>
    </recommendedName>
</protein>